<accession>R7SHK8</accession>
<organism evidence="4 5">
    <name type="scientific">Dichomitus squalens (strain LYAD-421)</name>
    <name type="common">Western red white-rot fungus</name>
    <dbReference type="NCBI Taxonomy" id="732165"/>
    <lineage>
        <taxon>Eukaryota</taxon>
        <taxon>Fungi</taxon>
        <taxon>Dikarya</taxon>
        <taxon>Basidiomycota</taxon>
        <taxon>Agaricomycotina</taxon>
        <taxon>Agaricomycetes</taxon>
        <taxon>Polyporales</taxon>
        <taxon>Polyporaceae</taxon>
        <taxon>Dichomitus</taxon>
    </lineage>
</organism>
<dbReference type="InterPro" id="IPR001461">
    <property type="entry name" value="Aspartic_peptidase_A1"/>
</dbReference>
<dbReference type="Gene3D" id="2.40.70.10">
    <property type="entry name" value="Acid Proteases"/>
    <property type="match status" value="2"/>
</dbReference>
<dbReference type="PROSITE" id="PS51767">
    <property type="entry name" value="PEPTIDASE_A1"/>
    <property type="match status" value="1"/>
</dbReference>
<dbReference type="RefSeq" id="XP_007371625.1">
    <property type="nucleotide sequence ID" value="XM_007371563.1"/>
</dbReference>
<evidence type="ECO:0000259" key="3">
    <source>
        <dbReference type="PROSITE" id="PS51767"/>
    </source>
</evidence>
<sequence>MHAARKRVLDLRDVNWYQDGRAAERDGAVPQGESLTPFRVQLPTAWLPDLATQELLPEPYFTYAHLVFPILHDRTVMDDFRNGKMSASSPLLRRRVPHFHVIPAQAVEVTHADPPPARDVLPRSTLLPARHGAPPDDGSMQPLATTPATRSFSSATPQRVPTAVVISELQVLVLRHAFALPSRSSLLRPPFEDGTFNASKVARELVHVQHKHRQNLMNLKNNKFVIGFNTGSSDLWVPSTSCDSCGSHNKYDLSTSGKESSSFSISYGDGSTASGNPYTDTGTFSDIDHVSVVPFKFSYSPHSPLSVATRSLAKTSLLGLKSPPVGPLGRSPWPRTAVLQRTAKEGRFGFKLTSSDSEPYIGGTNSDLYKGDENTRSLSTTTASVSPSSFENAPHDSYLQPNPFTQSVPLDPFLCELSALHAAGWFDISKSAK</sequence>
<keyword evidence="4" id="KW-0645">Protease</keyword>
<dbReference type="AlphaFoldDB" id="R7SHK8"/>
<dbReference type="PANTHER" id="PTHR47966">
    <property type="entry name" value="BETA-SITE APP-CLEAVING ENZYME, ISOFORM A-RELATED"/>
    <property type="match status" value="1"/>
</dbReference>
<comment type="similarity">
    <text evidence="1">Belongs to the peptidase A1 family.</text>
</comment>
<dbReference type="Proteomes" id="UP000053319">
    <property type="component" value="Unassembled WGS sequence"/>
</dbReference>
<dbReference type="KEGG" id="dsq:DICSQDRAFT_175675"/>
<dbReference type="HOGENOM" id="CLU_633161_0_0_1"/>
<dbReference type="SUPFAM" id="SSF50630">
    <property type="entry name" value="Acid proteases"/>
    <property type="match status" value="1"/>
</dbReference>
<dbReference type="GO" id="GO:0006508">
    <property type="term" value="P:proteolysis"/>
    <property type="evidence" value="ECO:0007669"/>
    <property type="project" value="UniProtKB-KW"/>
</dbReference>
<evidence type="ECO:0000256" key="2">
    <source>
        <dbReference type="SAM" id="MobiDB-lite"/>
    </source>
</evidence>
<name>R7SHK8_DICSQ</name>
<dbReference type="Pfam" id="PF00026">
    <property type="entry name" value="Asp"/>
    <property type="match status" value="1"/>
</dbReference>
<dbReference type="InterPro" id="IPR021109">
    <property type="entry name" value="Peptidase_aspartic_dom_sf"/>
</dbReference>
<feature type="region of interest" description="Disordered" evidence="2">
    <location>
        <begin position="361"/>
        <end position="398"/>
    </location>
</feature>
<dbReference type="GeneID" id="18840236"/>
<dbReference type="CDD" id="cd05471">
    <property type="entry name" value="pepsin_like"/>
    <property type="match status" value="1"/>
</dbReference>
<dbReference type="PANTHER" id="PTHR47966:SF51">
    <property type="entry name" value="BETA-SITE APP-CLEAVING ENZYME, ISOFORM A-RELATED"/>
    <property type="match status" value="1"/>
</dbReference>
<dbReference type="InterPro" id="IPR034164">
    <property type="entry name" value="Pepsin-like_dom"/>
</dbReference>
<keyword evidence="4" id="KW-0378">Hydrolase</keyword>
<evidence type="ECO:0000256" key="1">
    <source>
        <dbReference type="ARBA" id="ARBA00007447"/>
    </source>
</evidence>
<evidence type="ECO:0000313" key="5">
    <source>
        <dbReference type="Proteomes" id="UP000053319"/>
    </source>
</evidence>
<gene>
    <name evidence="4" type="ORF">DICSQDRAFT_175675</name>
</gene>
<feature type="compositionally biased region" description="Polar residues" evidence="2">
    <location>
        <begin position="376"/>
        <end position="391"/>
    </location>
</feature>
<proteinExistence type="inferred from homology"/>
<feature type="domain" description="Peptidase A1" evidence="3">
    <location>
        <begin position="211"/>
        <end position="433"/>
    </location>
</feature>
<dbReference type="GO" id="GO:0004190">
    <property type="term" value="F:aspartic-type endopeptidase activity"/>
    <property type="evidence" value="ECO:0007669"/>
    <property type="project" value="InterPro"/>
</dbReference>
<protein>
    <submittedName>
        <fullName evidence="4">Acid protease</fullName>
    </submittedName>
</protein>
<dbReference type="MEROPS" id="A01.057"/>
<dbReference type="EMBL" id="JH719516">
    <property type="protein sequence ID" value="EJF55634.1"/>
    <property type="molecule type" value="Genomic_DNA"/>
</dbReference>
<evidence type="ECO:0000313" key="4">
    <source>
        <dbReference type="EMBL" id="EJF55634.1"/>
    </source>
</evidence>
<dbReference type="InterPro" id="IPR033121">
    <property type="entry name" value="PEPTIDASE_A1"/>
</dbReference>
<reference evidence="4 5" key="1">
    <citation type="journal article" date="2012" name="Science">
        <title>The Paleozoic origin of enzymatic lignin decomposition reconstructed from 31 fungal genomes.</title>
        <authorList>
            <person name="Floudas D."/>
            <person name="Binder M."/>
            <person name="Riley R."/>
            <person name="Barry K."/>
            <person name="Blanchette R.A."/>
            <person name="Henrissat B."/>
            <person name="Martinez A.T."/>
            <person name="Otillar R."/>
            <person name="Spatafora J.W."/>
            <person name="Yadav J.S."/>
            <person name="Aerts A."/>
            <person name="Benoit I."/>
            <person name="Boyd A."/>
            <person name="Carlson A."/>
            <person name="Copeland A."/>
            <person name="Coutinho P.M."/>
            <person name="de Vries R.P."/>
            <person name="Ferreira P."/>
            <person name="Findley K."/>
            <person name="Foster B."/>
            <person name="Gaskell J."/>
            <person name="Glotzer D."/>
            <person name="Gorecki P."/>
            <person name="Heitman J."/>
            <person name="Hesse C."/>
            <person name="Hori C."/>
            <person name="Igarashi K."/>
            <person name="Jurgens J.A."/>
            <person name="Kallen N."/>
            <person name="Kersten P."/>
            <person name="Kohler A."/>
            <person name="Kuees U."/>
            <person name="Kumar T.K.A."/>
            <person name="Kuo A."/>
            <person name="LaButti K."/>
            <person name="Larrondo L.F."/>
            <person name="Lindquist E."/>
            <person name="Ling A."/>
            <person name="Lombard V."/>
            <person name="Lucas S."/>
            <person name="Lundell T."/>
            <person name="Martin R."/>
            <person name="McLaughlin D.J."/>
            <person name="Morgenstern I."/>
            <person name="Morin E."/>
            <person name="Murat C."/>
            <person name="Nagy L.G."/>
            <person name="Nolan M."/>
            <person name="Ohm R.A."/>
            <person name="Patyshakuliyeva A."/>
            <person name="Rokas A."/>
            <person name="Ruiz-Duenas F.J."/>
            <person name="Sabat G."/>
            <person name="Salamov A."/>
            <person name="Samejima M."/>
            <person name="Schmutz J."/>
            <person name="Slot J.C."/>
            <person name="St John F."/>
            <person name="Stenlid J."/>
            <person name="Sun H."/>
            <person name="Sun S."/>
            <person name="Syed K."/>
            <person name="Tsang A."/>
            <person name="Wiebenga A."/>
            <person name="Young D."/>
            <person name="Pisabarro A."/>
            <person name="Eastwood D.C."/>
            <person name="Martin F."/>
            <person name="Cullen D."/>
            <person name="Grigoriev I.V."/>
            <person name="Hibbett D.S."/>
        </authorList>
    </citation>
    <scope>NUCLEOTIDE SEQUENCE [LARGE SCALE GENOMIC DNA]</scope>
    <source>
        <strain evidence="4 5">LYAD-421 SS1</strain>
    </source>
</reference>